<gene>
    <name evidence="4" type="ORF">GSBLH_T00006078001</name>
</gene>
<dbReference type="SUPFAM" id="SSF53335">
    <property type="entry name" value="S-adenosyl-L-methionine-dependent methyltransferases"/>
    <property type="match status" value="1"/>
</dbReference>
<dbReference type="GO" id="GO:0032259">
    <property type="term" value="P:methylation"/>
    <property type="evidence" value="ECO:0007669"/>
    <property type="project" value="UniProtKB-KW"/>
</dbReference>
<protein>
    <recommendedName>
        <fullName evidence="6">Methyltransferase small domain-containing protein</fullName>
    </recommendedName>
</protein>
<proteinExistence type="predicted"/>
<evidence type="ECO:0000313" key="4">
    <source>
        <dbReference type="EMBL" id="CBK20154.2"/>
    </source>
</evidence>
<name>D8LWG5_BLAHO</name>
<evidence type="ECO:0000256" key="1">
    <source>
        <dbReference type="ARBA" id="ARBA00022603"/>
    </source>
</evidence>
<keyword evidence="5" id="KW-1185">Reference proteome</keyword>
<dbReference type="Proteomes" id="UP000008312">
    <property type="component" value="Unassembled WGS sequence"/>
</dbReference>
<dbReference type="GO" id="GO:0008276">
    <property type="term" value="F:protein methyltransferase activity"/>
    <property type="evidence" value="ECO:0007669"/>
    <property type="project" value="TreeGrafter"/>
</dbReference>
<dbReference type="AlphaFoldDB" id="D8LWG5"/>
<dbReference type="InterPro" id="IPR052190">
    <property type="entry name" value="Euk-Arch_PrmC-MTase"/>
</dbReference>
<dbReference type="OrthoDB" id="406152at2759"/>
<dbReference type="InterPro" id="IPR029063">
    <property type="entry name" value="SAM-dependent_MTases_sf"/>
</dbReference>
<dbReference type="GO" id="GO:0035657">
    <property type="term" value="C:eRF1 methyltransferase complex"/>
    <property type="evidence" value="ECO:0007669"/>
    <property type="project" value="TreeGrafter"/>
</dbReference>
<evidence type="ECO:0000313" key="5">
    <source>
        <dbReference type="Proteomes" id="UP000008312"/>
    </source>
</evidence>
<dbReference type="GO" id="GO:0008757">
    <property type="term" value="F:S-adenosylmethionine-dependent methyltransferase activity"/>
    <property type="evidence" value="ECO:0007669"/>
    <property type="project" value="TreeGrafter"/>
</dbReference>
<dbReference type="EMBL" id="FN668638">
    <property type="protein sequence ID" value="CBK20154.2"/>
    <property type="molecule type" value="Genomic_DNA"/>
</dbReference>
<keyword evidence="2" id="KW-0808">Transferase</keyword>
<evidence type="ECO:0000256" key="3">
    <source>
        <dbReference type="ARBA" id="ARBA00022691"/>
    </source>
</evidence>
<keyword evidence="3" id="KW-0949">S-adenosyl-L-methionine</keyword>
<dbReference type="Gene3D" id="3.40.50.150">
    <property type="entry name" value="Vaccinia Virus protein VP39"/>
    <property type="match status" value="1"/>
</dbReference>
<dbReference type="InParanoid" id="D8LWG5"/>
<evidence type="ECO:0008006" key="6">
    <source>
        <dbReference type="Google" id="ProtNLM"/>
    </source>
</evidence>
<sequence length="120" mass="13686">MDPSLFSTPSLDHISPEDYLNIYEPDQDSFLFLDALENEYSFLKQLDPTIIVEIGPGSGIISTFLTRIVNESHPTATLAIDINMDACRITRDTYHQNKNRLFTVIQSVPICFNAPFRDFK</sequence>
<accession>D8LWG5</accession>
<evidence type="ECO:0000256" key="2">
    <source>
        <dbReference type="ARBA" id="ARBA00022679"/>
    </source>
</evidence>
<dbReference type="GeneID" id="24922203"/>
<dbReference type="PANTHER" id="PTHR45875">
    <property type="entry name" value="METHYLTRANSFERASE N6AMT1"/>
    <property type="match status" value="1"/>
</dbReference>
<keyword evidence="1" id="KW-0489">Methyltransferase</keyword>
<organism evidence="4">
    <name type="scientific">Blastocystis hominis</name>
    <dbReference type="NCBI Taxonomy" id="12968"/>
    <lineage>
        <taxon>Eukaryota</taxon>
        <taxon>Sar</taxon>
        <taxon>Stramenopiles</taxon>
        <taxon>Bigyra</taxon>
        <taxon>Opalozoa</taxon>
        <taxon>Opalinata</taxon>
        <taxon>Blastocystidae</taxon>
        <taxon>Blastocystis</taxon>
    </lineage>
</organism>
<dbReference type="PANTHER" id="PTHR45875:SF1">
    <property type="entry name" value="METHYLTRANSFERASE N6AMT1"/>
    <property type="match status" value="1"/>
</dbReference>
<dbReference type="RefSeq" id="XP_012894202.1">
    <property type="nucleotide sequence ID" value="XM_013038748.1"/>
</dbReference>
<reference evidence="4" key="1">
    <citation type="submission" date="2010-02" db="EMBL/GenBank/DDBJ databases">
        <title>Sequencing and annotation of the Blastocystis hominis genome.</title>
        <authorList>
            <person name="Wincker P."/>
        </authorList>
    </citation>
    <scope>NUCLEOTIDE SEQUENCE</scope>
    <source>
        <strain evidence="4">Singapore isolate B</strain>
    </source>
</reference>